<feature type="domain" description="4Fe-4S ferredoxin-type" evidence="8">
    <location>
        <begin position="322"/>
        <end position="352"/>
    </location>
</feature>
<feature type="transmembrane region" description="Helical" evidence="7">
    <location>
        <begin position="206"/>
        <end position="228"/>
    </location>
</feature>
<evidence type="ECO:0000259" key="8">
    <source>
        <dbReference type="PROSITE" id="PS51379"/>
    </source>
</evidence>
<dbReference type="Proteomes" id="UP000051221">
    <property type="component" value="Unassembled WGS sequence"/>
</dbReference>
<dbReference type="EMBL" id="LKHS01000005">
    <property type="protein sequence ID" value="KQH86780.1"/>
    <property type="molecule type" value="Genomic_DNA"/>
</dbReference>
<accession>A0A0Q2Y249</accession>
<evidence type="ECO:0000256" key="1">
    <source>
        <dbReference type="ARBA" id="ARBA00004236"/>
    </source>
</evidence>
<reference evidence="9 10" key="1">
    <citation type="submission" date="2015-08" db="EMBL/GenBank/DDBJ databases">
        <title>Antibacterial properties of a collection of Vibrionaceae strains.</title>
        <authorList>
            <person name="Giubergia S."/>
        </authorList>
    </citation>
    <scope>NUCLEOTIDE SEQUENCE [LARGE SCALE GENOMIC DNA]</scope>
    <source>
        <strain evidence="9 10">S0821</strain>
    </source>
</reference>
<dbReference type="InterPro" id="IPR017900">
    <property type="entry name" value="4Fe4S_Fe_S_CS"/>
</dbReference>
<keyword evidence="7" id="KW-1133">Transmembrane helix</keyword>
<dbReference type="GO" id="GO:0051536">
    <property type="term" value="F:iron-sulfur cluster binding"/>
    <property type="evidence" value="ECO:0007669"/>
    <property type="project" value="UniProtKB-KW"/>
</dbReference>
<feature type="transmembrane region" description="Helical" evidence="7">
    <location>
        <begin position="240"/>
        <end position="263"/>
    </location>
</feature>
<dbReference type="RefSeq" id="WP_055465696.1">
    <property type="nucleotide sequence ID" value="NZ_LKHS01000005.1"/>
</dbReference>
<dbReference type="PROSITE" id="PS51379">
    <property type="entry name" value="4FE4S_FER_2"/>
    <property type="match status" value="1"/>
</dbReference>
<proteinExistence type="predicted"/>
<comment type="caution">
    <text evidence="9">The sequence shown here is derived from an EMBL/GenBank/DDBJ whole genome shotgun (WGS) entry which is preliminary data.</text>
</comment>
<sequence>MTFIESFTLILALIYSVCLLYTSGRKFGAMTTSCIFFVALICNLNLSLLIALFLCLVVISVLSKLQPKFLDGNARTNVLRKYCQHAMALSLFLVAIQYTAHTWLLVHQISPSFMRPDVTDAFLPIAAAIQLKAIFTLGFWDQTHPAGAVMLVTVLLTAITCKRAFCGWVCPLGLAGEYIYNFRLKVIRKAYLPPTWLDWPLRMMKYVLLAFFIFISLGMPIANIPYYLNGNYHKIADVKTAWVFVEPGVITLSILAVMLLMAAWRQRSFCRYFCPYGALLGAASVLSPFKIRRNINHCLNERGDLSCDKCSRACPSNIIIHTATQIRTDECQACLRCVAACPKKEALGLRARNNWQLSAKHLLIMILLIMFGVPLVAFTFGYWHSQTDNEIRMYLIQMKDYISY</sequence>
<keyword evidence="2" id="KW-1003">Cell membrane</keyword>
<dbReference type="GO" id="GO:0046872">
    <property type="term" value="F:metal ion binding"/>
    <property type="evidence" value="ECO:0007669"/>
    <property type="project" value="UniProtKB-KW"/>
</dbReference>
<dbReference type="Pfam" id="PF12801">
    <property type="entry name" value="Fer4_5"/>
    <property type="match status" value="2"/>
</dbReference>
<evidence type="ECO:0000256" key="7">
    <source>
        <dbReference type="SAM" id="Phobius"/>
    </source>
</evidence>
<evidence type="ECO:0000256" key="3">
    <source>
        <dbReference type="ARBA" id="ARBA00022723"/>
    </source>
</evidence>
<dbReference type="PANTHER" id="PTHR30224">
    <property type="entry name" value="ELECTRON TRANSPORT PROTEIN"/>
    <property type="match status" value="1"/>
</dbReference>
<dbReference type="InParanoid" id="A0A0Q2Y249"/>
<evidence type="ECO:0000313" key="10">
    <source>
        <dbReference type="Proteomes" id="UP000051221"/>
    </source>
</evidence>
<dbReference type="InterPro" id="IPR052378">
    <property type="entry name" value="NosR_regulator"/>
</dbReference>
<name>A0A0Q2Y249_VIBFU</name>
<feature type="transmembrane region" description="Helical" evidence="7">
    <location>
        <begin position="6"/>
        <end position="22"/>
    </location>
</feature>
<keyword evidence="6 7" id="KW-0472">Membrane</keyword>
<feature type="transmembrane region" description="Helical" evidence="7">
    <location>
        <begin position="34"/>
        <end position="62"/>
    </location>
</feature>
<keyword evidence="5" id="KW-0411">Iron-sulfur</keyword>
<dbReference type="AlphaFoldDB" id="A0A0Q2Y249"/>
<gene>
    <name evidence="9" type="ORF">AMR76_06760</name>
</gene>
<dbReference type="PANTHER" id="PTHR30224:SF4">
    <property type="entry name" value="ELECTRON TRANSPORT PROTEIN YCCM-RELATED"/>
    <property type="match status" value="1"/>
</dbReference>
<keyword evidence="4" id="KW-0408">Iron</keyword>
<comment type="subcellular location">
    <subcellularLocation>
        <location evidence="1">Cell membrane</location>
    </subcellularLocation>
</comment>
<organism evidence="9 10">
    <name type="scientific">Vibrio furnissii</name>
    <dbReference type="NCBI Taxonomy" id="29494"/>
    <lineage>
        <taxon>Bacteria</taxon>
        <taxon>Pseudomonadati</taxon>
        <taxon>Pseudomonadota</taxon>
        <taxon>Gammaproteobacteria</taxon>
        <taxon>Vibrionales</taxon>
        <taxon>Vibrionaceae</taxon>
        <taxon>Vibrio</taxon>
    </lineage>
</organism>
<evidence type="ECO:0000256" key="6">
    <source>
        <dbReference type="ARBA" id="ARBA00023136"/>
    </source>
</evidence>
<protein>
    <submittedName>
        <fullName evidence="9">4Fe-4S ferredoxin</fullName>
    </submittedName>
</protein>
<dbReference type="InterPro" id="IPR017896">
    <property type="entry name" value="4Fe4S_Fe-S-bd"/>
</dbReference>
<evidence type="ECO:0000256" key="2">
    <source>
        <dbReference type="ARBA" id="ARBA00022475"/>
    </source>
</evidence>
<dbReference type="GO" id="GO:0005886">
    <property type="term" value="C:plasma membrane"/>
    <property type="evidence" value="ECO:0007669"/>
    <property type="project" value="UniProtKB-SubCell"/>
</dbReference>
<evidence type="ECO:0000256" key="5">
    <source>
        <dbReference type="ARBA" id="ARBA00023014"/>
    </source>
</evidence>
<dbReference type="PROSITE" id="PS00198">
    <property type="entry name" value="4FE4S_FER_1"/>
    <property type="match status" value="1"/>
</dbReference>
<evidence type="ECO:0000256" key="4">
    <source>
        <dbReference type="ARBA" id="ARBA00023004"/>
    </source>
</evidence>
<keyword evidence="10" id="KW-1185">Reference proteome</keyword>
<feature type="transmembrane region" description="Helical" evidence="7">
    <location>
        <begin position="118"/>
        <end position="140"/>
    </location>
</feature>
<keyword evidence="3" id="KW-0479">Metal-binding</keyword>
<feature type="transmembrane region" description="Helical" evidence="7">
    <location>
        <begin position="82"/>
        <end position="106"/>
    </location>
</feature>
<dbReference type="FunCoup" id="A0A0Q2Y249">
    <property type="interactions" value="46"/>
</dbReference>
<dbReference type="SUPFAM" id="SSF54862">
    <property type="entry name" value="4Fe-4S ferredoxins"/>
    <property type="match status" value="1"/>
</dbReference>
<evidence type="ECO:0000313" key="9">
    <source>
        <dbReference type="EMBL" id="KQH86780.1"/>
    </source>
</evidence>
<feature type="transmembrane region" description="Helical" evidence="7">
    <location>
        <begin position="362"/>
        <end position="383"/>
    </location>
</feature>
<keyword evidence="7" id="KW-0812">Transmembrane</keyword>